<reference evidence="2 3" key="1">
    <citation type="submission" date="2014-03" db="EMBL/GenBank/DDBJ databases">
        <authorList>
            <person name="Bragg J."/>
            <person name="Chandler A.Y."/>
            <person name="Dehn A."/>
            <person name="Hefner M."/>
            <person name="Petersen P."/>
            <person name="Wilson J."/>
            <person name="Zeba F."/>
            <person name="Zegers G.P."/>
            <person name="Page S.T."/>
            <person name="Bradley K.W."/>
            <person name="Clarke D.Q."/>
            <person name="Lewis M.F."/>
            <person name="Barker L.P."/>
            <person name="Bailey C."/>
            <person name="Asai D.J."/>
            <person name="Garber M.L."/>
            <person name="Bowman C.A."/>
            <person name="Russell D.A."/>
            <person name="Pope W.H."/>
            <person name="Jacobs-Sera D."/>
            <person name="Hendrix R.W."/>
            <person name="Hatfull G.F."/>
        </authorList>
    </citation>
    <scope>NUCLEOTIDE SEQUENCE [LARGE SCALE GENOMIC DNA]</scope>
</reference>
<keyword evidence="1" id="KW-0812">Transmembrane</keyword>
<keyword evidence="1" id="KW-0472">Membrane</keyword>
<evidence type="ECO:0000313" key="3">
    <source>
        <dbReference type="Proteomes" id="UP000024437"/>
    </source>
</evidence>
<evidence type="ECO:0000256" key="1">
    <source>
        <dbReference type="SAM" id="Phobius"/>
    </source>
</evidence>
<organism evidence="2 3">
    <name type="scientific">Mycobacterium phage HH92</name>
    <dbReference type="NCBI Taxonomy" id="1471543"/>
    <lineage>
        <taxon>Viruses</taxon>
        <taxon>Duplodnaviria</taxon>
        <taxon>Heunggongvirae</taxon>
        <taxon>Uroviricota</taxon>
        <taxon>Caudoviricetes</taxon>
        <taxon>Gilesvirus</taxon>
        <taxon>Gilesvirus giles</taxon>
    </lineage>
</organism>
<dbReference type="Proteomes" id="UP000024437">
    <property type="component" value="Genome"/>
</dbReference>
<feature type="transmembrane region" description="Helical" evidence="1">
    <location>
        <begin position="108"/>
        <end position="127"/>
    </location>
</feature>
<gene>
    <name evidence="2" type="primary">33</name>
    <name evidence="2" type="ORF">PBI_HH92_33</name>
</gene>
<evidence type="ECO:0000313" key="2">
    <source>
        <dbReference type="EMBL" id="AHY84218.1"/>
    </source>
</evidence>
<sequence>MSTNPPNPNPATVPAPGVNPLRTLEDWRDALHRAVTAILTVAGTYHVAWADPSGAFVLTWLPALLGVGDALLSTGNANDRRRRTIYAAAAVAQIALYAFGLASEEQAAIIIGYVVGALNSVYASQYTPTTPVSAIK</sequence>
<name>A0A023ZXS0_9CAUD</name>
<dbReference type="EMBL" id="KJ538722">
    <property type="protein sequence ID" value="AHY84218.1"/>
    <property type="molecule type" value="Genomic_DNA"/>
</dbReference>
<feature type="transmembrane region" description="Helical" evidence="1">
    <location>
        <begin position="84"/>
        <end position="102"/>
    </location>
</feature>
<proteinExistence type="predicted"/>
<keyword evidence="1" id="KW-1133">Transmembrane helix</keyword>
<protein>
    <submittedName>
        <fullName evidence="2">Holin</fullName>
    </submittedName>
</protein>
<accession>A0A023ZXS0</accession>
<feature type="transmembrane region" description="Helical" evidence="1">
    <location>
        <begin position="54"/>
        <end position="72"/>
    </location>
</feature>